<evidence type="ECO:0000313" key="3">
    <source>
        <dbReference type="Proteomes" id="UP000292423"/>
    </source>
</evidence>
<comment type="caution">
    <text evidence="2">The sequence shown here is derived from an EMBL/GenBank/DDBJ whole genome shotgun (WGS) entry which is preliminary data.</text>
</comment>
<evidence type="ECO:0000313" key="2">
    <source>
        <dbReference type="EMBL" id="RZU45086.1"/>
    </source>
</evidence>
<accession>A0A4V2G5J2</accession>
<sequence>MSLNSHMTRLSLPLLLALSIPQVMAAATVDVTEKSFRCLQEMTPVRGFFVDSLNGNLDATLAVAKSTSGGVYPPGSVVQLVPTEVMVKREPGFSPVTRDWEFFELDVDANGSKIRKRGFMEVNNRFKKNCFACHAAAKPEWDMICEDSHGCEKLPIPQHVITALQKTDPRCKVSDASTFQKFTSWMVRKLSPN</sequence>
<keyword evidence="3" id="KW-1185">Reference proteome</keyword>
<name>A0A4V2G5J2_9GAMM</name>
<reference evidence="2 3" key="1">
    <citation type="submission" date="2019-02" db="EMBL/GenBank/DDBJ databases">
        <title>Genomic Encyclopedia of Type Strains, Phase IV (KMG-IV): sequencing the most valuable type-strain genomes for metagenomic binning, comparative biology and taxonomic classification.</title>
        <authorList>
            <person name="Goeker M."/>
        </authorList>
    </citation>
    <scope>NUCLEOTIDE SEQUENCE [LARGE SCALE GENOMIC DNA]</scope>
    <source>
        <strain evidence="2 3">DSM 105135</strain>
    </source>
</reference>
<dbReference type="Proteomes" id="UP000292423">
    <property type="component" value="Unassembled WGS sequence"/>
</dbReference>
<protein>
    <recommendedName>
        <fullName evidence="4">Cytochrome P460</fullName>
    </recommendedName>
</protein>
<feature type="signal peptide" evidence="1">
    <location>
        <begin position="1"/>
        <end position="25"/>
    </location>
</feature>
<proteinExistence type="predicted"/>
<feature type="chain" id="PRO_5020930676" description="Cytochrome P460" evidence="1">
    <location>
        <begin position="26"/>
        <end position="193"/>
    </location>
</feature>
<evidence type="ECO:0008006" key="4">
    <source>
        <dbReference type="Google" id="ProtNLM"/>
    </source>
</evidence>
<dbReference type="RefSeq" id="WP_207224628.1">
    <property type="nucleotide sequence ID" value="NZ_SHKX01000012.1"/>
</dbReference>
<dbReference type="AlphaFoldDB" id="A0A4V2G5J2"/>
<organism evidence="2 3">
    <name type="scientific">Fluviicoccus keumensis</name>
    <dbReference type="NCBI Taxonomy" id="1435465"/>
    <lineage>
        <taxon>Bacteria</taxon>
        <taxon>Pseudomonadati</taxon>
        <taxon>Pseudomonadota</taxon>
        <taxon>Gammaproteobacteria</taxon>
        <taxon>Moraxellales</taxon>
        <taxon>Moraxellaceae</taxon>
        <taxon>Fluviicoccus</taxon>
    </lineage>
</organism>
<evidence type="ECO:0000256" key="1">
    <source>
        <dbReference type="SAM" id="SignalP"/>
    </source>
</evidence>
<keyword evidence="1" id="KW-0732">Signal</keyword>
<dbReference type="Gene3D" id="3.50.70.20">
    <property type="entry name" value="Cytochrome P460"/>
    <property type="match status" value="1"/>
</dbReference>
<gene>
    <name evidence="2" type="ORF">EV700_1898</name>
</gene>
<dbReference type="EMBL" id="SHKX01000012">
    <property type="protein sequence ID" value="RZU45086.1"/>
    <property type="molecule type" value="Genomic_DNA"/>
</dbReference>
<dbReference type="InterPro" id="IPR038142">
    <property type="entry name" value="Cytochrome_P460_sp"/>
</dbReference>